<organism evidence="2 3">
    <name type="scientific">Sinosporangium siamense</name>
    <dbReference type="NCBI Taxonomy" id="1367973"/>
    <lineage>
        <taxon>Bacteria</taxon>
        <taxon>Bacillati</taxon>
        <taxon>Actinomycetota</taxon>
        <taxon>Actinomycetes</taxon>
        <taxon>Streptosporangiales</taxon>
        <taxon>Streptosporangiaceae</taxon>
        <taxon>Sinosporangium</taxon>
    </lineage>
</organism>
<evidence type="ECO:0000256" key="1">
    <source>
        <dbReference type="SAM" id="SignalP"/>
    </source>
</evidence>
<feature type="signal peptide" evidence="1">
    <location>
        <begin position="1"/>
        <end position="24"/>
    </location>
</feature>
<feature type="chain" id="PRO_5036881474" description="Right-handed parallel beta-helix repeat-containing protein" evidence="1">
    <location>
        <begin position="25"/>
        <end position="256"/>
    </location>
</feature>
<evidence type="ECO:0000313" key="2">
    <source>
        <dbReference type="EMBL" id="GII95258.1"/>
    </source>
</evidence>
<dbReference type="RefSeq" id="WP_204030336.1">
    <property type="nucleotide sequence ID" value="NZ_BOOW01000034.1"/>
</dbReference>
<comment type="caution">
    <text evidence="2">The sequence shown here is derived from an EMBL/GenBank/DDBJ whole genome shotgun (WGS) entry which is preliminary data.</text>
</comment>
<sequence length="256" mass="25088">MRKTPAVFALIAAALVLPAAPAQAAFMAPDTACSASMGAVEVPGKLVVPAGATCTLTGTVIRAGVEVGIGSTLNATGISVAAGLHASQAASVSVSGNSAIQGHAKMLKGGTASIANSTAFGGLEIAENTGAVTVTGVGSANADIFIRKNRGGVTVNTAQANGNFLVLENSGGLTTVHNSTALDGFKVENNSGGASVQYNVAWDNLEVNKNLGGTQIIGNRSDDNITCIDNAPAPTGHSNVAGADGNGAMSGQCLGL</sequence>
<name>A0A919RKG3_9ACTN</name>
<accession>A0A919RKG3</accession>
<reference evidence="2" key="1">
    <citation type="submission" date="2021-01" db="EMBL/GenBank/DDBJ databases">
        <title>Whole genome shotgun sequence of Sinosporangium siamense NBRC 109515.</title>
        <authorList>
            <person name="Komaki H."/>
            <person name="Tamura T."/>
        </authorList>
    </citation>
    <scope>NUCLEOTIDE SEQUENCE</scope>
    <source>
        <strain evidence="2">NBRC 109515</strain>
    </source>
</reference>
<dbReference type="Proteomes" id="UP000606172">
    <property type="component" value="Unassembled WGS sequence"/>
</dbReference>
<evidence type="ECO:0000313" key="3">
    <source>
        <dbReference type="Proteomes" id="UP000606172"/>
    </source>
</evidence>
<dbReference type="AlphaFoldDB" id="A0A919RKG3"/>
<keyword evidence="1" id="KW-0732">Signal</keyword>
<proteinExistence type="predicted"/>
<evidence type="ECO:0008006" key="4">
    <source>
        <dbReference type="Google" id="ProtNLM"/>
    </source>
</evidence>
<keyword evidence="3" id="KW-1185">Reference proteome</keyword>
<protein>
    <recommendedName>
        <fullName evidence="4">Right-handed parallel beta-helix repeat-containing protein</fullName>
    </recommendedName>
</protein>
<dbReference type="EMBL" id="BOOW01000034">
    <property type="protein sequence ID" value="GII95258.1"/>
    <property type="molecule type" value="Genomic_DNA"/>
</dbReference>
<gene>
    <name evidence="2" type="ORF">Ssi02_54890</name>
</gene>